<reference evidence="2" key="1">
    <citation type="submission" date="2020-08" db="EMBL/GenBank/DDBJ databases">
        <title>Multicomponent nature underlies the extraordinary mechanical properties of spider dragline silk.</title>
        <authorList>
            <person name="Kono N."/>
            <person name="Nakamura H."/>
            <person name="Mori M."/>
            <person name="Yoshida Y."/>
            <person name="Ohtoshi R."/>
            <person name="Malay A.D."/>
            <person name="Moran D.A.P."/>
            <person name="Tomita M."/>
            <person name="Numata K."/>
            <person name="Arakawa K."/>
        </authorList>
    </citation>
    <scope>NUCLEOTIDE SEQUENCE</scope>
</reference>
<dbReference type="Proteomes" id="UP000887013">
    <property type="component" value="Unassembled WGS sequence"/>
</dbReference>
<organism evidence="2 3">
    <name type="scientific">Nephila pilipes</name>
    <name type="common">Giant wood spider</name>
    <name type="synonym">Nephila maculata</name>
    <dbReference type="NCBI Taxonomy" id="299642"/>
    <lineage>
        <taxon>Eukaryota</taxon>
        <taxon>Metazoa</taxon>
        <taxon>Ecdysozoa</taxon>
        <taxon>Arthropoda</taxon>
        <taxon>Chelicerata</taxon>
        <taxon>Arachnida</taxon>
        <taxon>Araneae</taxon>
        <taxon>Araneomorphae</taxon>
        <taxon>Entelegynae</taxon>
        <taxon>Araneoidea</taxon>
        <taxon>Nephilidae</taxon>
        <taxon>Nephila</taxon>
    </lineage>
</organism>
<protein>
    <submittedName>
        <fullName evidence="2">Uncharacterized protein</fullName>
    </submittedName>
</protein>
<proteinExistence type="predicted"/>
<dbReference type="EMBL" id="BMAW01110668">
    <property type="protein sequence ID" value="GFT44299.1"/>
    <property type="molecule type" value="Genomic_DNA"/>
</dbReference>
<feature type="region of interest" description="Disordered" evidence="1">
    <location>
        <begin position="72"/>
        <end position="100"/>
    </location>
</feature>
<dbReference type="AlphaFoldDB" id="A0A8X6TTA3"/>
<name>A0A8X6TTA3_NEPPI</name>
<comment type="caution">
    <text evidence="2">The sequence shown here is derived from an EMBL/GenBank/DDBJ whole genome shotgun (WGS) entry which is preliminary data.</text>
</comment>
<sequence>MLRETDVRLIASPVSNPRRSSFSEMLVGGKHLDSCLPSSHASIMEGNTSFPVSIRNRVEQIFGAPSQCPRSTQRLSGCMSPLSVCPPPRDPQKRSTPKQRVLCGNDKGKIMRNKHCLTKEVRTRGYIRK</sequence>
<evidence type="ECO:0000313" key="2">
    <source>
        <dbReference type="EMBL" id="GFT44299.1"/>
    </source>
</evidence>
<keyword evidence="3" id="KW-1185">Reference proteome</keyword>
<accession>A0A8X6TTA3</accession>
<evidence type="ECO:0000313" key="3">
    <source>
        <dbReference type="Proteomes" id="UP000887013"/>
    </source>
</evidence>
<gene>
    <name evidence="2" type="ORF">NPIL_45521</name>
</gene>
<evidence type="ECO:0000256" key="1">
    <source>
        <dbReference type="SAM" id="MobiDB-lite"/>
    </source>
</evidence>